<dbReference type="PROSITE" id="PS52016">
    <property type="entry name" value="TONB_DEPENDENT_REC_3"/>
    <property type="match status" value="1"/>
</dbReference>
<dbReference type="InterPro" id="IPR037066">
    <property type="entry name" value="Plug_dom_sf"/>
</dbReference>
<evidence type="ECO:0000256" key="4">
    <source>
        <dbReference type="ARBA" id="ARBA00022692"/>
    </source>
</evidence>
<evidence type="ECO:0000256" key="2">
    <source>
        <dbReference type="ARBA" id="ARBA00022448"/>
    </source>
</evidence>
<evidence type="ECO:0000256" key="9">
    <source>
        <dbReference type="RuleBase" id="RU003357"/>
    </source>
</evidence>
<protein>
    <submittedName>
        <fullName evidence="12">TonB-linked outer membrane protein, SusC/RagA family</fullName>
    </submittedName>
</protein>
<keyword evidence="2 8" id="KW-0813">Transport</keyword>
<evidence type="ECO:0000256" key="5">
    <source>
        <dbReference type="ARBA" id="ARBA00023077"/>
    </source>
</evidence>
<keyword evidence="5 9" id="KW-0798">TonB box</keyword>
<dbReference type="NCBIfam" id="TIGR04056">
    <property type="entry name" value="OMP_RagA_SusC"/>
    <property type="match status" value="1"/>
</dbReference>
<reference evidence="13" key="1">
    <citation type="submission" date="2016-10" db="EMBL/GenBank/DDBJ databases">
        <authorList>
            <person name="Varghese N."/>
            <person name="Submissions S."/>
        </authorList>
    </citation>
    <scope>NUCLEOTIDE SEQUENCE [LARGE SCALE GENOMIC DNA]</scope>
    <source>
        <strain evidence="13">DSM 14807</strain>
    </source>
</reference>
<dbReference type="Pfam" id="PF13715">
    <property type="entry name" value="CarbopepD_reg_2"/>
    <property type="match status" value="1"/>
</dbReference>
<evidence type="ECO:0000256" key="8">
    <source>
        <dbReference type="PROSITE-ProRule" id="PRU01360"/>
    </source>
</evidence>
<dbReference type="Pfam" id="PF00593">
    <property type="entry name" value="TonB_dep_Rec_b-barrel"/>
    <property type="match status" value="1"/>
</dbReference>
<accession>A0A1I7NG12</accession>
<dbReference type="FunFam" id="2.170.130.10:FF:000008">
    <property type="entry name" value="SusC/RagA family TonB-linked outer membrane protein"/>
    <property type="match status" value="1"/>
</dbReference>
<dbReference type="RefSeq" id="WP_092459865.1">
    <property type="nucleotide sequence ID" value="NZ_FPCJ01000001.1"/>
</dbReference>
<dbReference type="SUPFAM" id="SSF49464">
    <property type="entry name" value="Carboxypeptidase regulatory domain-like"/>
    <property type="match status" value="1"/>
</dbReference>
<keyword evidence="3 8" id="KW-1134">Transmembrane beta strand</keyword>
<name>A0A1I7NG12_9BACT</name>
<feature type="domain" description="TonB-dependent receptor plug" evidence="11">
    <location>
        <begin position="116"/>
        <end position="234"/>
    </location>
</feature>
<dbReference type="InterPro" id="IPR000531">
    <property type="entry name" value="Beta-barrel_TonB"/>
</dbReference>
<proteinExistence type="inferred from homology"/>
<dbReference type="InterPro" id="IPR023997">
    <property type="entry name" value="TonB-dep_OMP_SusC/RagA_CS"/>
</dbReference>
<keyword evidence="6 8" id="KW-0472">Membrane</keyword>
<evidence type="ECO:0000313" key="12">
    <source>
        <dbReference type="EMBL" id="SFV33580.1"/>
    </source>
</evidence>
<keyword evidence="4 8" id="KW-0812">Transmembrane</keyword>
<dbReference type="InterPro" id="IPR008969">
    <property type="entry name" value="CarboxyPept-like_regulatory"/>
</dbReference>
<dbReference type="GO" id="GO:0009279">
    <property type="term" value="C:cell outer membrane"/>
    <property type="evidence" value="ECO:0007669"/>
    <property type="project" value="UniProtKB-SubCell"/>
</dbReference>
<evidence type="ECO:0000256" key="1">
    <source>
        <dbReference type="ARBA" id="ARBA00004571"/>
    </source>
</evidence>
<dbReference type="EMBL" id="FPCJ01000001">
    <property type="protein sequence ID" value="SFV33580.1"/>
    <property type="molecule type" value="Genomic_DNA"/>
</dbReference>
<dbReference type="InterPro" id="IPR012910">
    <property type="entry name" value="Plug_dom"/>
</dbReference>
<dbReference type="STRING" id="1393122.SAMN05660895_1750"/>
<keyword evidence="13" id="KW-1185">Reference proteome</keyword>
<evidence type="ECO:0000259" key="10">
    <source>
        <dbReference type="Pfam" id="PF00593"/>
    </source>
</evidence>
<dbReference type="InterPro" id="IPR036942">
    <property type="entry name" value="Beta-barrel_TonB_sf"/>
</dbReference>
<dbReference type="InterPro" id="IPR039426">
    <property type="entry name" value="TonB-dep_rcpt-like"/>
</dbReference>
<dbReference type="Gene3D" id="2.60.40.1120">
    <property type="entry name" value="Carboxypeptidase-like, regulatory domain"/>
    <property type="match status" value="1"/>
</dbReference>
<dbReference type="InterPro" id="IPR023996">
    <property type="entry name" value="TonB-dep_OMP_SusC/RagA"/>
</dbReference>
<dbReference type="Pfam" id="PF07715">
    <property type="entry name" value="Plug"/>
    <property type="match status" value="1"/>
</dbReference>
<comment type="subcellular location">
    <subcellularLocation>
        <location evidence="1 8">Cell outer membrane</location>
        <topology evidence="1 8">Multi-pass membrane protein</topology>
    </subcellularLocation>
</comment>
<comment type="similarity">
    <text evidence="8 9">Belongs to the TonB-dependent receptor family.</text>
</comment>
<evidence type="ECO:0000313" key="13">
    <source>
        <dbReference type="Proteomes" id="UP000199537"/>
    </source>
</evidence>
<sequence length="1007" mass="112254">MKRKLFYSLLFVLCLPVWLFAQQRLLTGRVIDQDKGTPLPGVTVRVEGTNIGTQTGLDGTFRLEVPENAQTLVFSFVGYNTQQVNIAGRSSVNINLSASNKQLNEVVVVGYGQQNQKELTGSLTQVSGKQVENVPLASIDQNLQGKVPGMQVVATSGQPGAAVNVRIRGIGSFNAGAGPLWVIDGVPVNAGDLSRNTPTSNALAGLNPNDIESVTVLKDAASASIYGSRAANGVILITTKRGKAGKTNIRFDGQYGWNTIALSNTAKPLNTHEFFTLTKEGLINAGIAPDDATATSIFLSNWGDTTTNTNWLDVVTRTGHQQQYNISASGGTERTTFYLSGGLFKQQAATIGSDLTRYSTDFSLNNRVSEKISFGINANISDVDQHTPYAGGAFRNPLLAAYFLLPNAKATDSNGIPDTSASNLITGLFNPLAINEFDRNNFNALRILSNFSGDYNILKNLRYSMRFGIEYDNIREMLYWNPFYGDGKNYQGLGSQNITNIFNWVWTNTLNYRYYFQPNTYFNILVGYESQLNQFKVTDLENRIFPYNLNLYVLAVGAKPTTASNNGADFAIASAFSRAEFNYQNRYVLSGSFRRDGSSRFGANKRFGDFYSVGFSWNADQEKFFQQGSLSSLISTLKFRISYGENGNADFGNYVWRELYAFNSNFSYNQVGGGAPNTPGNPNLTWEKNKPFDVGLNLGLWSNRLNIDFDWYNRKTTGLLFNVPVSYTSGFGSYPDNIGSLQNRGIELSVDAQPVRSAFTWDIGFNLSLNKNKILTLPNHQGFVNGSFYEKEGYDIQTWYVRKYAGVDPQTGNARWYYDPNQYKDSLTTTYSKAQRILFGSASPKGFGSVFTTLSYKGIKLYAQFYYQWGNYVRDVWARYTQGDGFGAFYNKTKKELQRWQKPGDITDVPKYVYNNPTSSYEFSTRFLYKGDYVRLREIQLSYDFSPNLLQKLYVHALTIYLRGENLLTWVKDKNLVYDPDAAGITGQLNLTVPTIKTVSAGINLGF</sequence>
<dbReference type="NCBIfam" id="TIGR04057">
    <property type="entry name" value="SusC_RagA_signa"/>
    <property type="match status" value="1"/>
</dbReference>
<dbReference type="Proteomes" id="UP000199537">
    <property type="component" value="Unassembled WGS sequence"/>
</dbReference>
<evidence type="ECO:0000259" key="11">
    <source>
        <dbReference type="Pfam" id="PF07715"/>
    </source>
</evidence>
<feature type="domain" description="TonB-dependent receptor-like beta-barrel" evidence="10">
    <location>
        <begin position="436"/>
        <end position="831"/>
    </location>
</feature>
<dbReference type="AlphaFoldDB" id="A0A1I7NG12"/>
<dbReference type="SUPFAM" id="SSF56935">
    <property type="entry name" value="Porins"/>
    <property type="match status" value="1"/>
</dbReference>
<gene>
    <name evidence="12" type="ORF">SAMN05660895_1750</name>
</gene>
<evidence type="ECO:0000256" key="6">
    <source>
        <dbReference type="ARBA" id="ARBA00023136"/>
    </source>
</evidence>
<dbReference type="OrthoDB" id="9768177at2"/>
<evidence type="ECO:0000256" key="3">
    <source>
        <dbReference type="ARBA" id="ARBA00022452"/>
    </source>
</evidence>
<evidence type="ECO:0000256" key="7">
    <source>
        <dbReference type="ARBA" id="ARBA00023237"/>
    </source>
</evidence>
<keyword evidence="7 8" id="KW-0998">Cell outer membrane</keyword>
<dbReference type="Gene3D" id="2.170.130.10">
    <property type="entry name" value="TonB-dependent receptor, plug domain"/>
    <property type="match status" value="1"/>
</dbReference>
<dbReference type="Gene3D" id="2.40.170.20">
    <property type="entry name" value="TonB-dependent receptor, beta-barrel domain"/>
    <property type="match status" value="1"/>
</dbReference>
<organism evidence="12 13">
    <name type="scientific">Thermoflavifilum thermophilum</name>
    <dbReference type="NCBI Taxonomy" id="1393122"/>
    <lineage>
        <taxon>Bacteria</taxon>
        <taxon>Pseudomonadati</taxon>
        <taxon>Bacteroidota</taxon>
        <taxon>Chitinophagia</taxon>
        <taxon>Chitinophagales</taxon>
        <taxon>Chitinophagaceae</taxon>
        <taxon>Thermoflavifilum</taxon>
    </lineage>
</organism>